<evidence type="ECO:0000256" key="4">
    <source>
        <dbReference type="ARBA" id="ARBA00023125"/>
    </source>
</evidence>
<dbReference type="SUPFAM" id="SSF51206">
    <property type="entry name" value="cAMP-binding domain-like"/>
    <property type="match status" value="1"/>
</dbReference>
<dbReference type="Pfam" id="PF00027">
    <property type="entry name" value="cNMP_binding"/>
    <property type="match status" value="1"/>
</dbReference>
<organism evidence="10 11">
    <name type="scientific">Spirosoma arboris</name>
    <dbReference type="NCBI Taxonomy" id="2682092"/>
    <lineage>
        <taxon>Bacteria</taxon>
        <taxon>Pseudomonadati</taxon>
        <taxon>Bacteroidota</taxon>
        <taxon>Cytophagia</taxon>
        <taxon>Cytophagales</taxon>
        <taxon>Cytophagaceae</taxon>
        <taxon>Spirosoma</taxon>
    </lineage>
</organism>
<dbReference type="InterPro" id="IPR000595">
    <property type="entry name" value="cNMP-bd_dom"/>
</dbReference>
<dbReference type="RefSeq" id="WP_157588389.1">
    <property type="nucleotide sequence ID" value="NZ_WPIN01000012.1"/>
</dbReference>
<evidence type="ECO:0000259" key="7">
    <source>
        <dbReference type="PROSITE" id="PS50042"/>
    </source>
</evidence>
<dbReference type="InterPro" id="IPR018490">
    <property type="entry name" value="cNMP-bd_dom_sf"/>
</dbReference>
<dbReference type="PANTHER" id="PTHR48111:SF4">
    <property type="entry name" value="DNA-BINDING DUAL TRANSCRIPTIONAL REGULATOR OMPR"/>
    <property type="match status" value="1"/>
</dbReference>
<evidence type="ECO:0000256" key="2">
    <source>
        <dbReference type="ARBA" id="ARBA00023012"/>
    </source>
</evidence>
<sequence>MKTILVIDDTLEMRENITEILKLAQYTVVSASNGKQGIEFARQFRPDLILCDIMMPELDGYGVRHILSKDPAMAGIPFIFLSAKAEVTDFRQGMDLGADDYLIKPFENVVLLNVVALRLSKEKNESRLKGFDTLRQALTHGYQASQRLCETYPTSQLKKKQILFQAGSVPNFLYFIRHGQVKLIDRDEAGNTFITRLVGDGDFVGYLALLRGSTYYESAELLTDAEVCSIPKDDFLTLLYNSQDVANLFVRSLALNVTEAQERLLKLAYQTVRKRVAEALLLVQRKFYAMPAGLPDVPAPASSLPMSLSRENWSQLVGASTEAVIRTLSDFRNEGLIDITGTQITLLDIQKLMHLKN</sequence>
<feature type="modified residue" description="4-aspartylphosphate" evidence="6">
    <location>
        <position position="52"/>
    </location>
</feature>
<dbReference type="Pfam" id="PF00072">
    <property type="entry name" value="Response_reg"/>
    <property type="match status" value="1"/>
</dbReference>
<dbReference type="GO" id="GO:0000976">
    <property type="term" value="F:transcription cis-regulatory region binding"/>
    <property type="evidence" value="ECO:0007669"/>
    <property type="project" value="TreeGrafter"/>
</dbReference>
<dbReference type="PROSITE" id="PS51063">
    <property type="entry name" value="HTH_CRP_2"/>
    <property type="match status" value="1"/>
</dbReference>
<keyword evidence="5" id="KW-0804">Transcription</keyword>
<feature type="domain" description="Cyclic nucleotide-binding" evidence="7">
    <location>
        <begin position="152"/>
        <end position="256"/>
    </location>
</feature>
<keyword evidence="1 6" id="KW-0597">Phosphoprotein</keyword>
<keyword evidence="11" id="KW-1185">Reference proteome</keyword>
<dbReference type="SMART" id="SM00419">
    <property type="entry name" value="HTH_CRP"/>
    <property type="match status" value="1"/>
</dbReference>
<dbReference type="PROSITE" id="PS50042">
    <property type="entry name" value="CNMP_BINDING_3"/>
    <property type="match status" value="1"/>
</dbReference>
<dbReference type="Proteomes" id="UP000436006">
    <property type="component" value="Unassembled WGS sequence"/>
</dbReference>
<dbReference type="InterPro" id="IPR014710">
    <property type="entry name" value="RmlC-like_jellyroll"/>
</dbReference>
<dbReference type="InterPro" id="IPR036388">
    <property type="entry name" value="WH-like_DNA-bd_sf"/>
</dbReference>
<evidence type="ECO:0000313" key="11">
    <source>
        <dbReference type="Proteomes" id="UP000436006"/>
    </source>
</evidence>
<dbReference type="PROSITE" id="PS50110">
    <property type="entry name" value="RESPONSE_REGULATORY"/>
    <property type="match status" value="1"/>
</dbReference>
<evidence type="ECO:0000256" key="5">
    <source>
        <dbReference type="ARBA" id="ARBA00023163"/>
    </source>
</evidence>
<accession>A0A7K1SIW6</accession>
<dbReference type="Gene3D" id="1.10.10.10">
    <property type="entry name" value="Winged helix-like DNA-binding domain superfamily/Winged helix DNA-binding domain"/>
    <property type="match status" value="1"/>
</dbReference>
<dbReference type="Pfam" id="PF13545">
    <property type="entry name" value="HTH_Crp_2"/>
    <property type="match status" value="1"/>
</dbReference>
<dbReference type="CDD" id="cd00038">
    <property type="entry name" value="CAP_ED"/>
    <property type="match status" value="1"/>
</dbReference>
<dbReference type="GO" id="GO:0032993">
    <property type="term" value="C:protein-DNA complex"/>
    <property type="evidence" value="ECO:0007669"/>
    <property type="project" value="TreeGrafter"/>
</dbReference>
<dbReference type="InterPro" id="IPR012318">
    <property type="entry name" value="HTH_CRP"/>
</dbReference>
<dbReference type="Gene3D" id="2.60.120.10">
    <property type="entry name" value="Jelly Rolls"/>
    <property type="match status" value="1"/>
</dbReference>
<keyword evidence="2" id="KW-0902">Two-component regulatory system</keyword>
<keyword evidence="3" id="KW-0805">Transcription regulation</keyword>
<dbReference type="GO" id="GO:0006355">
    <property type="term" value="P:regulation of DNA-templated transcription"/>
    <property type="evidence" value="ECO:0007669"/>
    <property type="project" value="InterPro"/>
</dbReference>
<feature type="domain" description="HTH crp-type" evidence="9">
    <location>
        <begin position="270"/>
        <end position="350"/>
    </location>
</feature>
<gene>
    <name evidence="10" type="ORF">GO755_26785</name>
</gene>
<comment type="caution">
    <text evidence="10">The sequence shown here is derived from an EMBL/GenBank/DDBJ whole genome shotgun (WGS) entry which is preliminary data.</text>
</comment>
<dbReference type="InterPro" id="IPR036390">
    <property type="entry name" value="WH_DNA-bd_sf"/>
</dbReference>
<evidence type="ECO:0000259" key="9">
    <source>
        <dbReference type="PROSITE" id="PS51063"/>
    </source>
</evidence>
<protein>
    <submittedName>
        <fullName evidence="10">Response regulator</fullName>
    </submittedName>
</protein>
<dbReference type="EMBL" id="WPIN01000012">
    <property type="protein sequence ID" value="MVM33674.1"/>
    <property type="molecule type" value="Genomic_DNA"/>
</dbReference>
<dbReference type="GO" id="GO:0000156">
    <property type="term" value="F:phosphorelay response regulator activity"/>
    <property type="evidence" value="ECO:0007669"/>
    <property type="project" value="TreeGrafter"/>
</dbReference>
<proteinExistence type="predicted"/>
<dbReference type="AlphaFoldDB" id="A0A7K1SIW6"/>
<evidence type="ECO:0000256" key="6">
    <source>
        <dbReference type="PROSITE-ProRule" id="PRU00169"/>
    </source>
</evidence>
<feature type="domain" description="Response regulatory" evidence="8">
    <location>
        <begin position="3"/>
        <end position="119"/>
    </location>
</feature>
<evidence type="ECO:0000313" key="10">
    <source>
        <dbReference type="EMBL" id="MVM33674.1"/>
    </source>
</evidence>
<dbReference type="InterPro" id="IPR039420">
    <property type="entry name" value="WalR-like"/>
</dbReference>
<dbReference type="InterPro" id="IPR011006">
    <property type="entry name" value="CheY-like_superfamily"/>
</dbReference>
<dbReference type="GO" id="GO:0005829">
    <property type="term" value="C:cytosol"/>
    <property type="evidence" value="ECO:0007669"/>
    <property type="project" value="TreeGrafter"/>
</dbReference>
<dbReference type="PANTHER" id="PTHR48111">
    <property type="entry name" value="REGULATOR OF RPOS"/>
    <property type="match status" value="1"/>
</dbReference>
<dbReference type="SMART" id="SM00100">
    <property type="entry name" value="cNMP"/>
    <property type="match status" value="1"/>
</dbReference>
<dbReference type="SMART" id="SM00448">
    <property type="entry name" value="REC"/>
    <property type="match status" value="1"/>
</dbReference>
<reference evidence="10 11" key="1">
    <citation type="submission" date="2019-12" db="EMBL/GenBank/DDBJ databases">
        <title>Spirosoma sp. HMF4905 genome sequencing and assembly.</title>
        <authorList>
            <person name="Kang H."/>
            <person name="Cha I."/>
            <person name="Kim H."/>
            <person name="Joh K."/>
        </authorList>
    </citation>
    <scope>NUCLEOTIDE SEQUENCE [LARGE SCALE GENOMIC DNA]</scope>
    <source>
        <strain evidence="10 11">HMF4905</strain>
    </source>
</reference>
<keyword evidence="4" id="KW-0238">DNA-binding</keyword>
<dbReference type="InterPro" id="IPR001789">
    <property type="entry name" value="Sig_transdc_resp-reg_receiver"/>
</dbReference>
<name>A0A7K1SIW6_9BACT</name>
<dbReference type="Gene3D" id="3.40.50.2300">
    <property type="match status" value="1"/>
</dbReference>
<dbReference type="SUPFAM" id="SSF52172">
    <property type="entry name" value="CheY-like"/>
    <property type="match status" value="1"/>
</dbReference>
<evidence type="ECO:0000256" key="3">
    <source>
        <dbReference type="ARBA" id="ARBA00023015"/>
    </source>
</evidence>
<evidence type="ECO:0000259" key="8">
    <source>
        <dbReference type="PROSITE" id="PS50110"/>
    </source>
</evidence>
<evidence type="ECO:0000256" key="1">
    <source>
        <dbReference type="ARBA" id="ARBA00022553"/>
    </source>
</evidence>
<dbReference type="SUPFAM" id="SSF46785">
    <property type="entry name" value="Winged helix' DNA-binding domain"/>
    <property type="match status" value="1"/>
</dbReference>